<dbReference type="InterPro" id="IPR011335">
    <property type="entry name" value="Restrct_endonuc-II-like"/>
</dbReference>
<keyword evidence="3 10" id="KW-0227">DNA damage</keyword>
<keyword evidence="8 10" id="KW-0238">DNA-binding</keyword>
<dbReference type="KEGG" id="apac:S7S_17595"/>
<dbReference type="RefSeq" id="WP_052269275.1">
    <property type="nucleotide sequence ID" value="NZ_CP004387.1"/>
</dbReference>
<comment type="miscellaneous">
    <text evidence="10">In the RecBCD complex, RecB has a slow 3'-5' helicase, an exonuclease activity and loads RecA onto ssDNA, RecD has a fast 5'-3' helicase activity, while RecC stimulates the ATPase and processivity of the RecB helicase and contributes to recognition of the Chi site.</text>
</comment>
<dbReference type="Proteomes" id="UP000006764">
    <property type="component" value="Chromosome"/>
</dbReference>
<feature type="region of interest" description="Disordered" evidence="11">
    <location>
        <begin position="651"/>
        <end position="671"/>
    </location>
</feature>
<dbReference type="GO" id="GO:0009338">
    <property type="term" value="C:exodeoxyribonuclease V complex"/>
    <property type="evidence" value="ECO:0007669"/>
    <property type="project" value="InterPro"/>
</dbReference>
<evidence type="ECO:0000256" key="3">
    <source>
        <dbReference type="ARBA" id="ARBA00022763"/>
    </source>
</evidence>
<feature type="compositionally biased region" description="Basic and acidic residues" evidence="11">
    <location>
        <begin position="659"/>
        <end position="671"/>
    </location>
</feature>
<comment type="subunit">
    <text evidence="10">Heterotrimer of RecB, RecC and RecD. All subunits contribute to DNA-binding.</text>
</comment>
<evidence type="ECO:0000256" key="4">
    <source>
        <dbReference type="ARBA" id="ARBA00022801"/>
    </source>
</evidence>
<dbReference type="PANTHER" id="PTHR30591:SF1">
    <property type="entry name" value="RECBCD ENZYME SUBUNIT RECC"/>
    <property type="match status" value="1"/>
</dbReference>
<evidence type="ECO:0000256" key="8">
    <source>
        <dbReference type="ARBA" id="ARBA00023125"/>
    </source>
</evidence>
<dbReference type="EMBL" id="CP004387">
    <property type="protein sequence ID" value="AJD49931.1"/>
    <property type="molecule type" value="Genomic_DNA"/>
</dbReference>
<evidence type="ECO:0000313" key="13">
    <source>
        <dbReference type="EMBL" id="AJD49931.1"/>
    </source>
</evidence>
<dbReference type="InterPro" id="IPR006697">
    <property type="entry name" value="RecC"/>
</dbReference>
<name>A0A0B4XRW2_9GAMM</name>
<dbReference type="PANTHER" id="PTHR30591">
    <property type="entry name" value="RECBCD ENZYME SUBUNIT RECC"/>
    <property type="match status" value="1"/>
</dbReference>
<dbReference type="Pfam" id="PF17946">
    <property type="entry name" value="RecC_C"/>
    <property type="match status" value="1"/>
</dbReference>
<dbReference type="Gene3D" id="1.10.10.990">
    <property type="match status" value="1"/>
</dbReference>
<dbReference type="GO" id="GO:0005524">
    <property type="term" value="F:ATP binding"/>
    <property type="evidence" value="ECO:0007669"/>
    <property type="project" value="UniProtKB-UniRule"/>
</dbReference>
<dbReference type="SUPFAM" id="SSF52540">
    <property type="entry name" value="P-loop containing nucleoside triphosphate hydrolases"/>
    <property type="match status" value="2"/>
</dbReference>
<dbReference type="HOGENOM" id="CLU_007513_0_0_6"/>
<keyword evidence="1 10" id="KW-0540">Nuclease</keyword>
<comment type="function">
    <text evidence="10">A helicase/nuclease that prepares dsDNA breaks (DSB) for recombinational DNA repair. Binds to DSBs and unwinds DNA via a highly rapid and processive ATP-dependent bidirectional helicase activity. Unwinds dsDNA until it encounters a Chi (crossover hotspot instigator) sequence from the 3' direction. Cuts ssDNA a few nucleotides 3' to the Chi site. The properties and activities of the enzyme are changed at Chi. The Chi-altered holoenzyme produces a long 3'-ssDNA overhang and facilitates RecA-binding to the ssDNA for homologous DNA recombination and repair. Holoenzyme degrades any linearized DNA that is unable to undergo homologous recombination. In the holoenzyme this subunit recognizes the wild-type Chi sequence, and when added to isolated RecB increases its ATP-dependent helicase processivity.</text>
</comment>
<accession>A0A0B4XRW2</accession>
<sequence>MHYLYQSNRLEHLAEMLAAVLRADPPAPLVPEEILVHSPGMATWLRLHLAERLGIAANFHFPLPSSFFWQLHRQLHPALPEQSAWSKEAMLWHLMALLPDMLTQPDGAPLAEYLRDDRPLRRFQLCQQIADLFDQYLVYRPRWMTDWERGETGDVPAHRRWQPRLWQQLAARIRALAPEDLHRGELMNATLLGQRLHQARLPKRVCLFGPTSQPAAQLEALGALGEQLDVHLFLLNPSAEYWGHVQSDRQLARRRVEALRNGQAPEELFEETGNPLLASLGGQGRELLELLLGGLWPETVELDSFEAPEDTTLLGQIQADIFHLRDGRTAPRPPQTPNIQLHDCHNPMREVEVLHDRLLALFEQYPDLEPRDVVVMMPQVSDYAPLIEAVFGADSSHPIPWAIADRSLAEEAPVLRAFLQLLQPRLSRFTANEVMDLLDVAPLRERFGFSVDDLPLLRGWIEQAHIRWGLDAEHRTRLGLPTFSENSWAAGLERLLLGVAMGEDETLWQGIPSLPGLTQGQAELAGKLAWCLRQLQRFDRDFNQPCSAARWQQRLNLLLDDCFQEDAAWQSEIDQLRAALDTFASAAGQALDDTPLDVDMVQGWLRQQLAGSAGGQRFLAGRVNFCTLMPMRSVPFRVVCLLGMQDDAYPRPEQPAGHDLMRDRPLPGDRSRRSEDRYLFLEALLSARDELYISWCGRDSRDNSERPPSVVLAELTDYLDQAFVTEDGTRLSQSLIVRHPLQPFSPRYFGGDETLFSYSSLWGDVAAGSNIASLPMSNLPDDDTLAERLLTPGIADLARFLKNPPRALLEQRLGIYLGTRDDVLEDDEPFAPDGLDIWQLEKDVLEQALAGEDLDDLMARWQGRGQLPPGDTGRLFLQEHVAAAEEHAQQIRRLWQAGELLPGADFSVTAEGVTVAGHFRELTSAGWQARNPSRLFREAPKKAAPLADSRAMPKVRHLLEYWLMHLALNTLPLPEQARTSMLYFRDVRLQLAPLPPVQATEHLQTILQRYRRGLSTPLTFLPQTGWAALVYPDEPARLETELLGNERSAGEAADPAVARLFPVFTDQHLRDFAREGECLLKPLRQAAEVLPYE</sequence>
<dbReference type="PIRSF" id="PIRSF000980">
    <property type="entry name" value="RecC"/>
    <property type="match status" value="1"/>
</dbReference>
<evidence type="ECO:0000256" key="7">
    <source>
        <dbReference type="ARBA" id="ARBA00022840"/>
    </source>
</evidence>
<dbReference type="InterPro" id="IPR041500">
    <property type="entry name" value="RecC_C"/>
</dbReference>
<dbReference type="Gene3D" id="3.40.50.10930">
    <property type="match status" value="1"/>
</dbReference>
<keyword evidence="14" id="KW-1185">Reference proteome</keyword>
<evidence type="ECO:0000256" key="5">
    <source>
        <dbReference type="ARBA" id="ARBA00022806"/>
    </source>
</evidence>
<dbReference type="InterPro" id="IPR027417">
    <property type="entry name" value="P-loop_NTPase"/>
</dbReference>
<keyword evidence="4 10" id="KW-0378">Hydrolase</keyword>
<gene>
    <name evidence="10" type="primary">recC</name>
    <name evidence="13" type="ORF">S7S_17595</name>
</gene>
<dbReference type="HAMAP" id="MF_01486">
    <property type="entry name" value="RecC"/>
    <property type="match status" value="1"/>
</dbReference>
<reference evidence="13 14" key="1">
    <citation type="journal article" date="2012" name="J. Bacteriol.">
        <title>Genome sequence of an alkane-degrading bacterium, Alcanivorax pacificus type strain W11-5, isolated from deep sea sediment.</title>
        <authorList>
            <person name="Lai Q."/>
            <person name="Shao Z."/>
        </authorList>
    </citation>
    <scope>NUCLEOTIDE SEQUENCE [LARGE SCALE GENOMIC DNA]</scope>
    <source>
        <strain evidence="13 14">W11-5</strain>
    </source>
</reference>
<evidence type="ECO:0000256" key="1">
    <source>
        <dbReference type="ARBA" id="ARBA00022722"/>
    </source>
</evidence>
<dbReference type="AlphaFoldDB" id="A0A0B4XRW2"/>
<evidence type="ECO:0000259" key="12">
    <source>
        <dbReference type="Pfam" id="PF17946"/>
    </source>
</evidence>
<dbReference type="Pfam" id="PF04257">
    <property type="entry name" value="Exonuc_V_gamma"/>
    <property type="match status" value="1"/>
</dbReference>
<evidence type="ECO:0000256" key="9">
    <source>
        <dbReference type="ARBA" id="ARBA00023204"/>
    </source>
</evidence>
<dbReference type="GO" id="GO:0000724">
    <property type="term" value="P:double-strand break repair via homologous recombination"/>
    <property type="evidence" value="ECO:0007669"/>
    <property type="project" value="UniProtKB-UniRule"/>
</dbReference>
<dbReference type="GO" id="GO:0003677">
    <property type="term" value="F:DNA binding"/>
    <property type="evidence" value="ECO:0007669"/>
    <property type="project" value="UniProtKB-UniRule"/>
</dbReference>
<feature type="domain" description="RecC C-terminal" evidence="12">
    <location>
        <begin position="794"/>
        <end position="1029"/>
    </location>
</feature>
<keyword evidence="6 10" id="KW-0269">Exonuclease</keyword>
<keyword evidence="7 10" id="KW-0067">ATP-binding</keyword>
<keyword evidence="5 10" id="KW-0347">Helicase</keyword>
<comment type="similarity">
    <text evidence="10">Belongs to the RecC family.</text>
</comment>
<keyword evidence="2 10" id="KW-0547">Nucleotide-binding</keyword>
<dbReference type="GO" id="GO:0008854">
    <property type="term" value="F:exodeoxyribonuclease V activity"/>
    <property type="evidence" value="ECO:0007669"/>
    <property type="project" value="InterPro"/>
</dbReference>
<protein>
    <recommendedName>
        <fullName evidence="10">RecBCD enzyme subunit RecC</fullName>
    </recommendedName>
    <alternativeName>
        <fullName evidence="10">Exonuclease V subunit RecC</fullName>
        <shortName evidence="10">ExoV subunit RecC</shortName>
    </alternativeName>
    <alternativeName>
        <fullName evidence="10">Helicase/nuclease RecBCD subunit RecC</fullName>
    </alternativeName>
</protein>
<dbReference type="Gene3D" id="1.10.10.160">
    <property type="match status" value="1"/>
</dbReference>
<dbReference type="SUPFAM" id="SSF52980">
    <property type="entry name" value="Restriction endonuclease-like"/>
    <property type="match status" value="1"/>
</dbReference>
<dbReference type="STRING" id="391936.S7S_17595"/>
<dbReference type="GO" id="GO:0003678">
    <property type="term" value="F:DNA helicase activity"/>
    <property type="evidence" value="ECO:0007669"/>
    <property type="project" value="UniProtKB-UniRule"/>
</dbReference>
<dbReference type="Gene3D" id="3.40.50.300">
    <property type="entry name" value="P-loop containing nucleotide triphosphate hydrolases"/>
    <property type="match status" value="2"/>
</dbReference>
<organism evidence="13 14">
    <name type="scientific">Isoalcanivorax pacificus W11-5</name>
    <dbReference type="NCBI Taxonomy" id="391936"/>
    <lineage>
        <taxon>Bacteria</taxon>
        <taxon>Pseudomonadati</taxon>
        <taxon>Pseudomonadota</taxon>
        <taxon>Gammaproteobacteria</taxon>
        <taxon>Oceanospirillales</taxon>
        <taxon>Alcanivoracaceae</taxon>
        <taxon>Isoalcanivorax</taxon>
    </lineage>
</organism>
<evidence type="ECO:0000256" key="10">
    <source>
        <dbReference type="HAMAP-Rule" id="MF_01486"/>
    </source>
</evidence>
<dbReference type="InterPro" id="IPR013986">
    <property type="entry name" value="DExx_box_DNA_helicase_dom_sf"/>
</dbReference>
<keyword evidence="9 10" id="KW-0234">DNA repair</keyword>
<evidence type="ECO:0000256" key="11">
    <source>
        <dbReference type="SAM" id="MobiDB-lite"/>
    </source>
</evidence>
<dbReference type="NCBIfam" id="TIGR01450">
    <property type="entry name" value="recC"/>
    <property type="match status" value="1"/>
</dbReference>
<dbReference type="OrthoDB" id="9762834at2"/>
<evidence type="ECO:0000313" key="14">
    <source>
        <dbReference type="Proteomes" id="UP000006764"/>
    </source>
</evidence>
<evidence type="ECO:0000256" key="6">
    <source>
        <dbReference type="ARBA" id="ARBA00022839"/>
    </source>
</evidence>
<proteinExistence type="inferred from homology"/>
<evidence type="ECO:0000256" key="2">
    <source>
        <dbReference type="ARBA" id="ARBA00022741"/>
    </source>
</evidence>